<dbReference type="PANTHER" id="PTHR43547">
    <property type="entry name" value="TWO-COMPONENT HISTIDINE KINASE"/>
    <property type="match status" value="1"/>
</dbReference>
<dbReference type="PROSITE" id="PS50930">
    <property type="entry name" value="HTH_LYTTR"/>
    <property type="match status" value="1"/>
</dbReference>
<organism evidence="4 5">
    <name type="scientific">Microcosmobacter mediterraneus</name>
    <dbReference type="NCBI Taxonomy" id="3075607"/>
    <lineage>
        <taxon>Bacteria</taxon>
        <taxon>Pseudomonadati</taxon>
        <taxon>Bacteroidota</taxon>
        <taxon>Flavobacteriia</taxon>
        <taxon>Flavobacteriales</taxon>
        <taxon>Flavobacteriaceae</taxon>
        <taxon>Microcosmobacter</taxon>
    </lineage>
</organism>
<feature type="transmembrane region" description="Helical" evidence="2">
    <location>
        <begin position="752"/>
        <end position="769"/>
    </location>
</feature>
<dbReference type="SMART" id="SM00850">
    <property type="entry name" value="LytTR"/>
    <property type="match status" value="1"/>
</dbReference>
<protein>
    <submittedName>
        <fullName evidence="4">Two-component regulator propeller domain-containing protein</fullName>
    </submittedName>
</protein>
<evidence type="ECO:0000313" key="4">
    <source>
        <dbReference type="EMBL" id="MDT0557991.1"/>
    </source>
</evidence>
<proteinExistence type="predicted"/>
<dbReference type="EMBL" id="JAVRIA010000002">
    <property type="protein sequence ID" value="MDT0557991.1"/>
    <property type="molecule type" value="Genomic_DNA"/>
</dbReference>
<dbReference type="RefSeq" id="WP_311426763.1">
    <property type="nucleotide sequence ID" value="NZ_JAVRIA010000002.1"/>
</dbReference>
<accession>A0ABU2YII4</accession>
<keyword evidence="2" id="KW-1133">Transmembrane helix</keyword>
<name>A0ABU2YII4_9FLAO</name>
<evidence type="ECO:0000259" key="3">
    <source>
        <dbReference type="PROSITE" id="PS50930"/>
    </source>
</evidence>
<keyword evidence="5" id="KW-1185">Reference proteome</keyword>
<keyword evidence="2" id="KW-0472">Membrane</keyword>
<gene>
    <name evidence="4" type="ORF">RM697_05000</name>
</gene>
<dbReference type="InterPro" id="IPR013783">
    <property type="entry name" value="Ig-like_fold"/>
</dbReference>
<dbReference type="Gene3D" id="2.40.50.1020">
    <property type="entry name" value="LytTr DNA-binding domain"/>
    <property type="match status" value="1"/>
</dbReference>
<dbReference type="Pfam" id="PF07495">
    <property type="entry name" value="Y_Y_Y"/>
    <property type="match status" value="1"/>
</dbReference>
<dbReference type="Proteomes" id="UP001259492">
    <property type="component" value="Unassembled WGS sequence"/>
</dbReference>
<feature type="domain" description="HTH LytTR-type" evidence="3">
    <location>
        <begin position="805"/>
        <end position="885"/>
    </location>
</feature>
<dbReference type="Gene3D" id="2.130.10.10">
    <property type="entry name" value="YVTN repeat-like/Quinoprotein amine dehydrogenase"/>
    <property type="match status" value="4"/>
</dbReference>
<dbReference type="PANTHER" id="PTHR43547:SF2">
    <property type="entry name" value="HYBRID SIGNAL TRANSDUCTION HISTIDINE KINASE C"/>
    <property type="match status" value="1"/>
</dbReference>
<comment type="caution">
    <text evidence="4">The sequence shown here is derived from an EMBL/GenBank/DDBJ whole genome shotgun (WGS) entry which is preliminary data.</text>
</comment>
<dbReference type="InterPro" id="IPR011110">
    <property type="entry name" value="Reg_prop"/>
</dbReference>
<dbReference type="InterPro" id="IPR015943">
    <property type="entry name" value="WD40/YVTN_repeat-like_dom_sf"/>
</dbReference>
<evidence type="ECO:0000313" key="5">
    <source>
        <dbReference type="Proteomes" id="UP001259492"/>
    </source>
</evidence>
<dbReference type="SUPFAM" id="SSF63829">
    <property type="entry name" value="Calcium-dependent phosphotriesterase"/>
    <property type="match status" value="2"/>
</dbReference>
<keyword evidence="2" id="KW-0812">Transmembrane</keyword>
<dbReference type="InterPro" id="IPR011123">
    <property type="entry name" value="Y_Y_Y"/>
</dbReference>
<reference evidence="4 5" key="1">
    <citation type="submission" date="2023-09" db="EMBL/GenBank/DDBJ databases">
        <authorList>
            <person name="Rey-Velasco X."/>
        </authorList>
    </citation>
    <scope>NUCLEOTIDE SEQUENCE [LARGE SCALE GENOMIC DNA]</scope>
    <source>
        <strain evidence="4 5">W332</strain>
    </source>
</reference>
<sequence length="885" mass="101398">MKKSRQVKYIIVVVGLLTILPLYSFAQIAQKDYVFKSITTEDGLSNNIVYDVLQDNDGYIWLATNNGLNRYDGYSIKTFFHSKQDSSSISSNVVRTIIEDKRGQIWIGTEKGLNRFNKKKQNFEQPIGLINFPIIDNVSSIALDKFGKIWISTAATISFFDPKSLEVELAYNIEDVLHIKPINEKVWINNFQGDIISYDTKTKKTTTHAKKMSNSAIDFGNHSKRLWVPYDFKTEIDTSTLRRFPKLPNNILPRHLLEVDAQKSLIGTNNGLFEYDYTTKILSKIPLGKSTLINQIRSLYKDNFGGIWVGTLAGVYHFDPYRKIFKHDDIVEESEDIIIGLHADNDGIYTNALGKGIYFKSSHSKEFNEITLPKIFPQQGLFVWDFETVPKSDFPLWMATNNGLICLDPKTLGFKQIDIPFKGKDGRISFSLLDTNQDFLWVSSHRAIHKIRKKDGILLTSFSLDEDIKYPGIQKIVRLKDYIFIATESRGLFSFHVKSHKFSEVNFKNSNGILNSSIWDLFVSGNTLWIGANKGLYKFSLGANGIVPVLEDNQVVFSIIQDDSGVLWMGSDKGIKTYETESKSVRYFTTDNGLKNPEFNRKSAIKTRDGRLWLGGVNGITSFDPSAIKKDNPNPPLVHITNLQVVTSDSTFSVFKAQKKLKLPWEHNTLEIEYVGLNYTNTSQNKYKYKMEGHDPNWVNNNEPSKARYVRLPVGTYTFKVLAANNDGKWNKEGDRIEIEISPPIWRTKTAYAIYALIFYGLIILFRRLKKYRQRIFQVEKEKEVIAKKVEEKFIALNNKTKVYLKDLKYIKAAGNYLEFHTSEKVILDRNKLKLLEGQLPPNFIRTHRSYIVNKNYITSANSASVFIKPNTETPLSRSFKGSLK</sequence>
<dbReference type="Pfam" id="PF04397">
    <property type="entry name" value="LytTR"/>
    <property type="match status" value="1"/>
</dbReference>
<dbReference type="Gene3D" id="2.60.40.10">
    <property type="entry name" value="Immunoglobulins"/>
    <property type="match status" value="1"/>
</dbReference>
<evidence type="ECO:0000256" key="1">
    <source>
        <dbReference type="ARBA" id="ARBA00022553"/>
    </source>
</evidence>
<dbReference type="Pfam" id="PF07494">
    <property type="entry name" value="Reg_prop"/>
    <property type="match status" value="3"/>
</dbReference>
<evidence type="ECO:0000256" key="2">
    <source>
        <dbReference type="SAM" id="Phobius"/>
    </source>
</evidence>
<dbReference type="InterPro" id="IPR007492">
    <property type="entry name" value="LytTR_DNA-bd_dom"/>
</dbReference>
<keyword evidence="1" id="KW-0597">Phosphoprotein</keyword>